<keyword evidence="3 6" id="KW-0274">FAD</keyword>
<sequence>MTRSKTTAIAAVLAVVLFFSYILLPSSHTGPRSTYSPPASITSKDAVPTPHAPTDPNGFAIAPDLNISKDLLHGATIMPKLGNETIKAELGRASWKLLHTTLARFPTKPTPDEREALSSYLHLFARLYPCGECASHFQQLLRQYKPQTSSRDAASQWGCHIHNLVNERLHKPEFDCGSVTETYKCGCADAEDEGETETTEGITQGRRLTVAEGVDLLEENTRGARVEVQKEG</sequence>
<comment type="caution">
    <text evidence="9">The sequence shown here is derived from an EMBL/GenBank/DDBJ whole genome shotgun (WGS) entry which is preliminary data.</text>
</comment>
<name>A0ABR3G8E6_9PEZI</name>
<keyword evidence="10" id="KW-1185">Reference proteome</keyword>
<dbReference type="InterPro" id="IPR039799">
    <property type="entry name" value="ALR/ERV"/>
</dbReference>
<comment type="catalytic activity">
    <reaction evidence="6">
        <text>2 R'C(R)SH + O2 = R'C(R)S-S(R)CR' + H2O2</text>
        <dbReference type="Rhea" id="RHEA:17357"/>
        <dbReference type="ChEBI" id="CHEBI:15379"/>
        <dbReference type="ChEBI" id="CHEBI:16240"/>
        <dbReference type="ChEBI" id="CHEBI:16520"/>
        <dbReference type="ChEBI" id="CHEBI:17412"/>
        <dbReference type="EC" id="1.8.3.2"/>
    </reaction>
</comment>
<dbReference type="Proteomes" id="UP001447188">
    <property type="component" value="Unassembled WGS sequence"/>
</dbReference>
<evidence type="ECO:0000256" key="4">
    <source>
        <dbReference type="ARBA" id="ARBA00023002"/>
    </source>
</evidence>
<protein>
    <recommendedName>
        <fullName evidence="6">Sulfhydryl oxidase</fullName>
        <ecNumber evidence="6">1.8.3.2</ecNumber>
    </recommendedName>
</protein>
<evidence type="ECO:0000256" key="7">
    <source>
        <dbReference type="SAM" id="MobiDB-lite"/>
    </source>
</evidence>
<dbReference type="SUPFAM" id="SSF69000">
    <property type="entry name" value="FAD-dependent thiol oxidase"/>
    <property type="match status" value="1"/>
</dbReference>
<evidence type="ECO:0000256" key="1">
    <source>
        <dbReference type="ARBA" id="ARBA00001974"/>
    </source>
</evidence>
<keyword evidence="4 6" id="KW-0560">Oxidoreductase</keyword>
<evidence type="ECO:0000256" key="5">
    <source>
        <dbReference type="ARBA" id="ARBA00023157"/>
    </source>
</evidence>
<evidence type="ECO:0000259" key="8">
    <source>
        <dbReference type="PROSITE" id="PS51324"/>
    </source>
</evidence>
<evidence type="ECO:0000256" key="6">
    <source>
        <dbReference type="RuleBase" id="RU371123"/>
    </source>
</evidence>
<dbReference type="Gene3D" id="1.20.120.310">
    <property type="entry name" value="ERV/ALR sulfhydryl oxidase domain"/>
    <property type="match status" value="1"/>
</dbReference>
<evidence type="ECO:0000313" key="9">
    <source>
        <dbReference type="EMBL" id="KAL0632220.1"/>
    </source>
</evidence>
<keyword evidence="5" id="KW-1015">Disulfide bond</keyword>
<reference evidence="9 10" key="1">
    <citation type="submission" date="2024-02" db="EMBL/GenBank/DDBJ databases">
        <title>Discinaceae phylogenomics.</title>
        <authorList>
            <person name="Dirks A.C."/>
            <person name="James T.Y."/>
        </authorList>
    </citation>
    <scope>NUCLEOTIDE SEQUENCE [LARGE SCALE GENOMIC DNA]</scope>
    <source>
        <strain evidence="9 10">ACD0624</strain>
    </source>
</reference>
<accession>A0ABR3G8E6</accession>
<feature type="compositionally biased region" description="Polar residues" evidence="7">
    <location>
        <begin position="28"/>
        <end position="43"/>
    </location>
</feature>
<dbReference type="InterPro" id="IPR017905">
    <property type="entry name" value="ERV/ALR_sulphydryl_oxidase"/>
</dbReference>
<dbReference type="EMBL" id="JBBBZM010000180">
    <property type="protein sequence ID" value="KAL0632220.1"/>
    <property type="molecule type" value="Genomic_DNA"/>
</dbReference>
<evidence type="ECO:0000256" key="2">
    <source>
        <dbReference type="ARBA" id="ARBA00022630"/>
    </source>
</evidence>
<dbReference type="PANTHER" id="PTHR12645:SF1">
    <property type="entry name" value="FAD-LINKED SULFHYDRYL OXIDASE ERV2"/>
    <property type="match status" value="1"/>
</dbReference>
<evidence type="ECO:0000313" key="10">
    <source>
        <dbReference type="Proteomes" id="UP001447188"/>
    </source>
</evidence>
<dbReference type="PANTHER" id="PTHR12645">
    <property type="entry name" value="ALR/ERV"/>
    <property type="match status" value="1"/>
</dbReference>
<evidence type="ECO:0000256" key="3">
    <source>
        <dbReference type="ARBA" id="ARBA00022827"/>
    </source>
</evidence>
<proteinExistence type="predicted"/>
<dbReference type="PROSITE" id="PS51324">
    <property type="entry name" value="ERV_ALR"/>
    <property type="match status" value="1"/>
</dbReference>
<feature type="region of interest" description="Disordered" evidence="7">
    <location>
        <begin position="28"/>
        <end position="55"/>
    </location>
</feature>
<feature type="domain" description="ERV/ALR sulfhydryl oxidase" evidence="8">
    <location>
        <begin position="83"/>
        <end position="183"/>
    </location>
</feature>
<dbReference type="EC" id="1.8.3.2" evidence="6"/>
<keyword evidence="2 6" id="KW-0285">Flavoprotein</keyword>
<dbReference type="InterPro" id="IPR036774">
    <property type="entry name" value="ERV/ALR_sulphydryl_oxid_sf"/>
</dbReference>
<gene>
    <name evidence="9" type="ORF">Q9L58_008892</name>
</gene>
<organism evidence="9 10">
    <name type="scientific">Discina gigas</name>
    <dbReference type="NCBI Taxonomy" id="1032678"/>
    <lineage>
        <taxon>Eukaryota</taxon>
        <taxon>Fungi</taxon>
        <taxon>Dikarya</taxon>
        <taxon>Ascomycota</taxon>
        <taxon>Pezizomycotina</taxon>
        <taxon>Pezizomycetes</taxon>
        <taxon>Pezizales</taxon>
        <taxon>Discinaceae</taxon>
        <taxon>Discina</taxon>
    </lineage>
</organism>
<dbReference type="Pfam" id="PF04777">
    <property type="entry name" value="Evr1_Alr"/>
    <property type="match status" value="1"/>
</dbReference>
<comment type="cofactor">
    <cofactor evidence="1 6">
        <name>FAD</name>
        <dbReference type="ChEBI" id="CHEBI:57692"/>
    </cofactor>
</comment>